<protein>
    <submittedName>
        <fullName evidence="1">Uncharacterized protein</fullName>
    </submittedName>
</protein>
<dbReference type="AlphaFoldDB" id="A0A504X1K7"/>
<organism evidence="1 2">
    <name type="scientific">Leishmania donovani</name>
    <dbReference type="NCBI Taxonomy" id="5661"/>
    <lineage>
        <taxon>Eukaryota</taxon>
        <taxon>Discoba</taxon>
        <taxon>Euglenozoa</taxon>
        <taxon>Kinetoplastea</taxon>
        <taxon>Metakinetoplastina</taxon>
        <taxon>Trypanosomatida</taxon>
        <taxon>Trypanosomatidae</taxon>
        <taxon>Leishmaniinae</taxon>
        <taxon>Leishmania</taxon>
    </lineage>
</organism>
<gene>
    <name evidence="1" type="ORF">CGC20_1535</name>
</gene>
<proteinExistence type="predicted"/>
<evidence type="ECO:0000313" key="1">
    <source>
        <dbReference type="EMBL" id="TPP40869.1"/>
    </source>
</evidence>
<evidence type="ECO:0000313" key="2">
    <source>
        <dbReference type="Proteomes" id="UP000318821"/>
    </source>
</evidence>
<dbReference type="EMBL" id="RHLD01000065">
    <property type="protein sequence ID" value="TPP40869.1"/>
    <property type="molecule type" value="Genomic_DNA"/>
</dbReference>
<name>A0A504X1K7_LEIDO</name>
<accession>A0A504X1K7</accession>
<reference evidence="2" key="1">
    <citation type="submission" date="2019-02" db="EMBL/GenBank/DDBJ databases">
        <title>FDA dAtabase for Regulatory Grade micrObial Sequences (FDA-ARGOS): Supporting development and validation of Infectious Disease Dx tests.</title>
        <authorList>
            <person name="Duncan R."/>
            <person name="Fisher C."/>
            <person name="Tallon L."/>
            <person name="Sadzewicz L."/>
            <person name="Sengamalay N."/>
            <person name="Ott S."/>
            <person name="Godinez A."/>
            <person name="Nagaraj S."/>
            <person name="Vavikolanu K."/>
            <person name="Vyas G."/>
            <person name="Nadendla S."/>
            <person name="Aluvathingal J."/>
            <person name="Sichtig H."/>
        </authorList>
    </citation>
    <scope>NUCLEOTIDE SEQUENCE [LARGE SCALE GENOMIC DNA]</scope>
    <source>
        <strain evidence="2">FDAARGOS_360</strain>
    </source>
</reference>
<comment type="caution">
    <text evidence="1">The sequence shown here is derived from an EMBL/GenBank/DDBJ whole genome shotgun (WGS) entry which is preliminary data.</text>
</comment>
<sequence length="309" mass="33009">MLVSALLCDDDRGGASRVQVREAPAFAPSVCVVHHVNGAQPVPLSEMRGVLFLSAFRIDAEAATPRSATVSASTPVKGNSARCPWASSCRICGHANPAAAPAMVFDYDADTGSYTVFWPLAASCTAVSSVLGVMKTPKRRVAYKGSAVTQELWIAVHRNGPHPTRRERLSGGGGEYSTTGHTQRALVLAAYLAHATDCGYVKDVPRDNPIEEYAARVGARLEALPNSIVKCIEGQSPCMAATPADGFQEDMRPGARGAIGQRRVIHRDALRIGALHGVWRNGKECCVRRPNAQSALSARRFSSRCLKTT</sequence>
<dbReference type="Proteomes" id="UP000318821">
    <property type="component" value="Unassembled WGS sequence"/>
</dbReference>